<proteinExistence type="predicted"/>
<dbReference type="RefSeq" id="WP_241038150.1">
    <property type="nucleotide sequence ID" value="NZ_BAAAJF010000019.1"/>
</dbReference>
<sequence>MLNIAPLGGDGFVVSQRLVHRSDANRSDRDRRALLYLFQPAGRPHPDESGRA</sequence>
<dbReference type="SUPFAM" id="SSF51197">
    <property type="entry name" value="Clavaminate synthase-like"/>
    <property type="match status" value="1"/>
</dbReference>
<gene>
    <name evidence="1" type="ORF">MMF94_18455</name>
</gene>
<name>A0ABS9TGN3_9PSEU</name>
<comment type="caution">
    <text evidence="1">The sequence shown here is derived from an EMBL/GenBank/DDBJ whole genome shotgun (WGS) entry which is preliminary data.</text>
</comment>
<organism evidence="1 2">
    <name type="scientific">Pseudonocardia alaniniphila</name>
    <dbReference type="NCBI Taxonomy" id="75291"/>
    <lineage>
        <taxon>Bacteria</taxon>
        <taxon>Bacillati</taxon>
        <taxon>Actinomycetota</taxon>
        <taxon>Actinomycetes</taxon>
        <taxon>Pseudonocardiales</taxon>
        <taxon>Pseudonocardiaceae</taxon>
        <taxon>Pseudonocardia</taxon>
    </lineage>
</organism>
<evidence type="ECO:0000313" key="1">
    <source>
        <dbReference type="EMBL" id="MCH6167672.1"/>
    </source>
</evidence>
<evidence type="ECO:0000313" key="2">
    <source>
        <dbReference type="Proteomes" id="UP001299970"/>
    </source>
</evidence>
<dbReference type="EMBL" id="JAKXMK010000015">
    <property type="protein sequence ID" value="MCH6167672.1"/>
    <property type="molecule type" value="Genomic_DNA"/>
</dbReference>
<dbReference type="Gene3D" id="2.60.120.620">
    <property type="entry name" value="q2cbj1_9rhob like domain"/>
    <property type="match status" value="1"/>
</dbReference>
<reference evidence="1 2" key="1">
    <citation type="submission" date="2022-03" db="EMBL/GenBank/DDBJ databases">
        <title>Pseudonocardia alaer sp. nov., a novel actinomycete isolated from reed forest soil.</title>
        <authorList>
            <person name="Wang L."/>
        </authorList>
    </citation>
    <scope>NUCLEOTIDE SEQUENCE [LARGE SCALE GENOMIC DNA]</scope>
    <source>
        <strain evidence="1 2">Y-16303</strain>
    </source>
</reference>
<accession>A0ABS9TGN3</accession>
<evidence type="ECO:0008006" key="3">
    <source>
        <dbReference type="Google" id="ProtNLM"/>
    </source>
</evidence>
<dbReference type="Proteomes" id="UP001299970">
    <property type="component" value="Unassembled WGS sequence"/>
</dbReference>
<protein>
    <recommendedName>
        <fullName evidence="3">Phytanoyl-CoA dioxygenase PhyH</fullName>
    </recommendedName>
</protein>
<keyword evidence="2" id="KW-1185">Reference proteome</keyword>